<keyword evidence="3" id="KW-0378">Hydrolase</keyword>
<dbReference type="KEGG" id="dph:EHF33_05210"/>
<dbReference type="SUPFAM" id="SSF53474">
    <property type="entry name" value="alpha/beta-Hydrolases"/>
    <property type="match status" value="1"/>
</dbReference>
<dbReference type="InterPro" id="IPR000073">
    <property type="entry name" value="AB_hydrolase_1"/>
</dbReference>
<dbReference type="AlphaFoldDB" id="A0A3G8YBB5"/>
<gene>
    <name evidence="3" type="ORF">EHF33_05210</name>
</gene>
<keyword evidence="1" id="KW-0732">Signal</keyword>
<dbReference type="OrthoDB" id="9808398at2"/>
<dbReference type="PANTHER" id="PTHR46438">
    <property type="entry name" value="ALPHA/BETA-HYDROLASES SUPERFAMILY PROTEIN"/>
    <property type="match status" value="1"/>
</dbReference>
<protein>
    <submittedName>
        <fullName evidence="3">Alpha/beta fold hydrolase</fullName>
    </submittedName>
</protein>
<feature type="signal peptide" evidence="1">
    <location>
        <begin position="1"/>
        <end position="29"/>
    </location>
</feature>
<evidence type="ECO:0000313" key="3">
    <source>
        <dbReference type="EMBL" id="AZI42220.1"/>
    </source>
</evidence>
<dbReference type="RefSeq" id="WP_124868508.1">
    <property type="nucleotide sequence ID" value="NZ_CP034183.1"/>
</dbReference>
<dbReference type="InterPro" id="IPR029058">
    <property type="entry name" value="AB_hydrolase_fold"/>
</dbReference>
<proteinExistence type="predicted"/>
<dbReference type="GO" id="GO:0016787">
    <property type="term" value="F:hydrolase activity"/>
    <property type="evidence" value="ECO:0007669"/>
    <property type="project" value="UniProtKB-KW"/>
</dbReference>
<dbReference type="Pfam" id="PF12697">
    <property type="entry name" value="Abhydrolase_6"/>
    <property type="match status" value="1"/>
</dbReference>
<feature type="domain" description="AB hydrolase-1" evidence="2">
    <location>
        <begin position="106"/>
        <end position="303"/>
    </location>
</feature>
<dbReference type="PANTHER" id="PTHR46438:SF2">
    <property type="entry name" value="ALPHA_BETA-HYDROLASES SUPERFAMILY PROTEIN"/>
    <property type="match status" value="1"/>
</dbReference>
<reference evidence="3 4" key="1">
    <citation type="submission" date="2018-11" db="EMBL/GenBank/DDBJ databases">
        <title>Deinococcus shelandsis sp. nov., isolated from South Shetland Islands soil of Antarctica.</title>
        <authorList>
            <person name="Tian J."/>
        </authorList>
    </citation>
    <scope>NUCLEOTIDE SEQUENCE [LARGE SCALE GENOMIC DNA]</scope>
    <source>
        <strain evidence="3 4">S14-83T</strain>
    </source>
</reference>
<evidence type="ECO:0000259" key="2">
    <source>
        <dbReference type="Pfam" id="PF12697"/>
    </source>
</evidence>
<dbReference type="Proteomes" id="UP000276417">
    <property type="component" value="Chromosome 1"/>
</dbReference>
<accession>A0A3G8YBB5</accession>
<evidence type="ECO:0000313" key="4">
    <source>
        <dbReference type="Proteomes" id="UP000276417"/>
    </source>
</evidence>
<dbReference type="Gene3D" id="3.40.50.1820">
    <property type="entry name" value="alpha/beta hydrolase"/>
    <property type="match status" value="1"/>
</dbReference>
<dbReference type="EMBL" id="CP034183">
    <property type="protein sequence ID" value="AZI42220.1"/>
    <property type="molecule type" value="Genomic_DNA"/>
</dbReference>
<keyword evidence="4" id="KW-1185">Reference proteome</keyword>
<sequence length="343" mass="36904">MSKKHTLGLWVAVAALGLSVTLGRAGAQADTGSSSVASAQPASAQLGAVQPSGLRSALGAERRFVDVPGFGAVAYYLDTRGSGRPLVLTTSINAAASAYEMKPLFDTYVGTRPIYVLEWPGFGSSDRPDVQYTPELMTRALTALLDKIGQDVDVVSLSLGSEFVARAALSDPRIKSLALISPSGLGSARGGTQRARDEDGGQKLYDRLKTFGTPLFALIRSQPSVLYFLNQSFVGPVDDGLFRYSLESSDQPGGKYAPLYFISGRLFTPDAYEQLYSKLSIPVLVLYDKDNFVNFDRLPEWVTQGNVSATRIVPSNGLPQFEKLPEVKVALDGFWQSMGLQGK</sequence>
<organism evidence="3 4">
    <name type="scientific">Deinococcus psychrotolerans</name>
    <dbReference type="NCBI Taxonomy" id="2489213"/>
    <lineage>
        <taxon>Bacteria</taxon>
        <taxon>Thermotogati</taxon>
        <taxon>Deinococcota</taxon>
        <taxon>Deinococci</taxon>
        <taxon>Deinococcales</taxon>
        <taxon>Deinococcaceae</taxon>
        <taxon>Deinococcus</taxon>
    </lineage>
</organism>
<name>A0A3G8YBB5_9DEIO</name>
<feature type="chain" id="PRO_5018014469" evidence="1">
    <location>
        <begin position="30"/>
        <end position="343"/>
    </location>
</feature>
<evidence type="ECO:0000256" key="1">
    <source>
        <dbReference type="SAM" id="SignalP"/>
    </source>
</evidence>